<evidence type="ECO:0000256" key="7">
    <source>
        <dbReference type="ARBA" id="ARBA00022989"/>
    </source>
</evidence>
<gene>
    <name evidence="11" type="ORF">F3I20_10595</name>
</gene>
<dbReference type="GO" id="GO:0022857">
    <property type="term" value="F:transmembrane transporter activity"/>
    <property type="evidence" value="ECO:0007669"/>
    <property type="project" value="UniProtKB-UniRule"/>
</dbReference>
<feature type="domain" description="Major facilitator superfamily (MFS) profile" evidence="10">
    <location>
        <begin position="7"/>
        <end position="377"/>
    </location>
</feature>
<evidence type="ECO:0000256" key="5">
    <source>
        <dbReference type="ARBA" id="ARBA00022519"/>
    </source>
</evidence>
<feature type="transmembrane region" description="Helical" evidence="9">
    <location>
        <begin position="74"/>
        <end position="96"/>
    </location>
</feature>
<dbReference type="Pfam" id="PF07690">
    <property type="entry name" value="MFS_1"/>
    <property type="match status" value="1"/>
</dbReference>
<feature type="transmembrane region" description="Helical" evidence="9">
    <location>
        <begin position="7"/>
        <end position="33"/>
    </location>
</feature>
<feature type="transmembrane region" description="Helical" evidence="9">
    <location>
        <begin position="45"/>
        <end position="65"/>
    </location>
</feature>
<feature type="transmembrane region" description="Helical" evidence="9">
    <location>
        <begin position="132"/>
        <end position="151"/>
    </location>
</feature>
<dbReference type="GO" id="GO:0005886">
    <property type="term" value="C:plasma membrane"/>
    <property type="evidence" value="ECO:0007669"/>
    <property type="project" value="UniProtKB-SubCell"/>
</dbReference>
<comment type="caution">
    <text evidence="9">Lacks conserved residue(s) required for the propagation of feature annotation.</text>
</comment>
<keyword evidence="5" id="KW-0997">Cell inner membrane</keyword>
<keyword evidence="12" id="KW-1185">Reference proteome</keyword>
<dbReference type="InterPro" id="IPR011701">
    <property type="entry name" value="MFS"/>
</dbReference>
<comment type="similarity">
    <text evidence="2 9">Belongs to the major facilitator superfamily. YcaD (TC 2.A.1.26) family.</text>
</comment>
<feature type="transmembrane region" description="Helical" evidence="9">
    <location>
        <begin position="157"/>
        <end position="177"/>
    </location>
</feature>
<protein>
    <recommendedName>
        <fullName evidence="9">Uncharacterized MFS-type transporter F3I20_10595</fullName>
    </recommendedName>
</protein>
<comment type="caution">
    <text evidence="11">The sequence shown here is derived from an EMBL/GenBank/DDBJ whole genome shotgun (WGS) entry which is preliminary data.</text>
</comment>
<evidence type="ECO:0000313" key="12">
    <source>
        <dbReference type="Proteomes" id="UP000324255"/>
    </source>
</evidence>
<dbReference type="Proteomes" id="UP000324255">
    <property type="component" value="Unassembled WGS sequence"/>
</dbReference>
<keyword evidence="7 9" id="KW-1133">Transmembrane helix</keyword>
<dbReference type="CDD" id="cd17477">
    <property type="entry name" value="MFS_YcaD_like"/>
    <property type="match status" value="1"/>
</dbReference>
<dbReference type="RefSeq" id="WP_150015231.1">
    <property type="nucleotide sequence ID" value="NZ_VWVM01000006.1"/>
</dbReference>
<dbReference type="EMBL" id="VWVM01000006">
    <property type="protein sequence ID" value="KAA6125579.1"/>
    <property type="molecule type" value="Genomic_DNA"/>
</dbReference>
<keyword evidence="8 9" id="KW-0472">Membrane</keyword>
<sequence>MSTWSRPVILLLCGLMLMTVAIAVLNTLVPLWLTHDLLTTWQVGIVSSSYYTGNLAGTLLAGWLIRHYGFNRSYYLATGLFAVATICLVMMEGFWAWSSLRFVAGTGCALMWVVVESALLCSGTVRNRGQLLAAYMIVYYLGTVTGQLLVSTLSTELLSVVPWVTSLVFCAVLPLVFTRVSATGEAAEAAPARIWPMLRRRSSRLGINGCIISGIVLGSLYGLMPLYLSHQGMSDASVGYWMALLVSAGIVGQWPIGRLADRFGRLLVLRVQVFVVILGAMAMLTNAAMAPALFVLGLAGFTLYPVAMSWACETVAHHELVAMNQALLMSYTVGSLAGPVMTSVLMQNYSDRLLFVMIAAVALIYLLMLMLLRKADQQATPVAHA</sequence>
<evidence type="ECO:0000256" key="2">
    <source>
        <dbReference type="ARBA" id="ARBA00007552"/>
    </source>
</evidence>
<feature type="transmembrane region" description="Helical" evidence="9">
    <location>
        <begin position="205"/>
        <end position="226"/>
    </location>
</feature>
<dbReference type="PANTHER" id="PTHR23521:SF2">
    <property type="entry name" value="TRANSPORTER MFS SUPERFAMILY"/>
    <property type="match status" value="1"/>
</dbReference>
<organism evidence="11 12">
    <name type="scientific">Candidatus Pantoea gossypiicola</name>
    <dbReference type="NCBI Taxonomy" id="2608008"/>
    <lineage>
        <taxon>Bacteria</taxon>
        <taxon>Pseudomonadati</taxon>
        <taxon>Pseudomonadota</taxon>
        <taxon>Gammaproteobacteria</taxon>
        <taxon>Enterobacterales</taxon>
        <taxon>Erwiniaceae</taxon>
        <taxon>Pantoea</taxon>
    </lineage>
</organism>
<keyword evidence="3 9" id="KW-0813">Transport</keyword>
<evidence type="ECO:0000256" key="3">
    <source>
        <dbReference type="ARBA" id="ARBA00022448"/>
    </source>
</evidence>
<accession>A0AB34CJU5</accession>
<evidence type="ECO:0000256" key="4">
    <source>
        <dbReference type="ARBA" id="ARBA00022475"/>
    </source>
</evidence>
<keyword evidence="4 9" id="KW-1003">Cell membrane</keyword>
<feature type="transmembrane region" description="Helical" evidence="9">
    <location>
        <begin position="328"/>
        <end position="347"/>
    </location>
</feature>
<evidence type="ECO:0000256" key="6">
    <source>
        <dbReference type="ARBA" id="ARBA00022692"/>
    </source>
</evidence>
<feature type="transmembrane region" description="Helical" evidence="9">
    <location>
        <begin position="238"/>
        <end position="256"/>
    </location>
</feature>
<dbReference type="PANTHER" id="PTHR23521">
    <property type="entry name" value="TRANSPORTER MFS SUPERFAMILY"/>
    <property type="match status" value="1"/>
</dbReference>
<dbReference type="PROSITE" id="PS50850">
    <property type="entry name" value="MFS"/>
    <property type="match status" value="1"/>
</dbReference>
<feature type="transmembrane region" description="Helical" evidence="9">
    <location>
        <begin position="353"/>
        <end position="372"/>
    </location>
</feature>
<evidence type="ECO:0000256" key="8">
    <source>
        <dbReference type="ARBA" id="ARBA00023136"/>
    </source>
</evidence>
<evidence type="ECO:0000259" key="10">
    <source>
        <dbReference type="PROSITE" id="PS50850"/>
    </source>
</evidence>
<dbReference type="HAMAP" id="MF_01149">
    <property type="entry name" value="MFS_YcaD"/>
    <property type="match status" value="1"/>
</dbReference>
<dbReference type="NCBIfam" id="NF002962">
    <property type="entry name" value="PRK03633.1"/>
    <property type="match status" value="1"/>
</dbReference>
<keyword evidence="6 9" id="KW-0812">Transmembrane</keyword>
<dbReference type="InterPro" id="IPR047200">
    <property type="entry name" value="MFS_YcaD-like"/>
</dbReference>
<name>A0AB34CJU5_9GAMM</name>
<evidence type="ECO:0000313" key="11">
    <source>
        <dbReference type="EMBL" id="KAA6125579.1"/>
    </source>
</evidence>
<comment type="subcellular location">
    <subcellularLocation>
        <location evidence="1">Cell inner membrane</location>
        <topology evidence="1">Multi-pass membrane protein</topology>
    </subcellularLocation>
    <subcellularLocation>
        <location evidence="9">Cell membrane</location>
        <topology evidence="9">Multi-pass membrane protein</topology>
    </subcellularLocation>
</comment>
<dbReference type="Gene3D" id="1.20.1250.20">
    <property type="entry name" value="MFS general substrate transporter like domains"/>
    <property type="match status" value="2"/>
</dbReference>
<dbReference type="InterPro" id="IPR023745">
    <property type="entry name" value="MFS_YcaD"/>
</dbReference>
<proteinExistence type="inferred from homology"/>
<reference evidence="11 12" key="1">
    <citation type="submission" date="2019-09" db="EMBL/GenBank/DDBJ databases">
        <title>Genomic diversity of phyloplane-associated Pantoea species in Pakistan cotton crop.</title>
        <authorList>
            <person name="Tufail M.R."/>
            <person name="Cook D.R."/>
        </authorList>
    </citation>
    <scope>NUCLEOTIDE SEQUENCE [LARGE SCALE GENOMIC DNA]</scope>
    <source>
        <strain evidence="11 12">B_8</strain>
    </source>
</reference>
<dbReference type="InterPro" id="IPR036259">
    <property type="entry name" value="MFS_trans_sf"/>
</dbReference>
<dbReference type="SUPFAM" id="SSF103473">
    <property type="entry name" value="MFS general substrate transporter"/>
    <property type="match status" value="1"/>
</dbReference>
<evidence type="ECO:0000256" key="1">
    <source>
        <dbReference type="ARBA" id="ARBA00004429"/>
    </source>
</evidence>
<dbReference type="InterPro" id="IPR020846">
    <property type="entry name" value="MFS_dom"/>
</dbReference>
<feature type="transmembrane region" description="Helical" evidence="9">
    <location>
        <begin position="102"/>
        <end position="120"/>
    </location>
</feature>
<dbReference type="AlphaFoldDB" id="A0AB34CJU5"/>
<evidence type="ECO:0000256" key="9">
    <source>
        <dbReference type="HAMAP-Rule" id="MF_01149"/>
    </source>
</evidence>